<dbReference type="PANTHER" id="PTHR31642">
    <property type="entry name" value="TRICHOTHECENE 3-O-ACETYLTRANSFERASE"/>
    <property type="match status" value="1"/>
</dbReference>
<accession>A0A8K0VTQ2</accession>
<proteinExistence type="predicted"/>
<evidence type="ECO:0000313" key="3">
    <source>
        <dbReference type="Proteomes" id="UP000813461"/>
    </source>
</evidence>
<dbReference type="Gene3D" id="3.30.559.10">
    <property type="entry name" value="Chloramphenicol acetyltransferase-like domain"/>
    <property type="match status" value="2"/>
</dbReference>
<dbReference type="GO" id="GO:0044550">
    <property type="term" value="P:secondary metabolite biosynthetic process"/>
    <property type="evidence" value="ECO:0007669"/>
    <property type="project" value="TreeGrafter"/>
</dbReference>
<dbReference type="Pfam" id="PF02458">
    <property type="entry name" value="Transferase"/>
    <property type="match status" value="1"/>
</dbReference>
<evidence type="ECO:0000256" key="1">
    <source>
        <dbReference type="ARBA" id="ARBA00022679"/>
    </source>
</evidence>
<gene>
    <name evidence="2" type="ORF">FB567DRAFT_204249</name>
</gene>
<evidence type="ECO:0000313" key="2">
    <source>
        <dbReference type="EMBL" id="KAH7072501.1"/>
    </source>
</evidence>
<dbReference type="GO" id="GO:0016747">
    <property type="term" value="F:acyltransferase activity, transferring groups other than amino-acyl groups"/>
    <property type="evidence" value="ECO:0007669"/>
    <property type="project" value="TreeGrafter"/>
</dbReference>
<dbReference type="PANTHER" id="PTHR31642:SF310">
    <property type="entry name" value="FATTY ALCOHOL:CAFFEOYL-COA ACYLTRANSFERASE"/>
    <property type="match status" value="1"/>
</dbReference>
<comment type="caution">
    <text evidence="2">The sequence shown here is derived from an EMBL/GenBank/DDBJ whole genome shotgun (WGS) entry which is preliminary data.</text>
</comment>
<dbReference type="InterPro" id="IPR050317">
    <property type="entry name" value="Plant_Fungal_Acyltransferase"/>
</dbReference>
<dbReference type="EMBL" id="JAGMVJ010000023">
    <property type="protein sequence ID" value="KAH7072501.1"/>
    <property type="molecule type" value="Genomic_DNA"/>
</dbReference>
<dbReference type="Proteomes" id="UP000813461">
    <property type="component" value="Unassembled WGS sequence"/>
</dbReference>
<dbReference type="InterPro" id="IPR023213">
    <property type="entry name" value="CAT-like_dom_sf"/>
</dbReference>
<organism evidence="2 3">
    <name type="scientific">Paraphoma chrysanthemicola</name>
    <dbReference type="NCBI Taxonomy" id="798071"/>
    <lineage>
        <taxon>Eukaryota</taxon>
        <taxon>Fungi</taxon>
        <taxon>Dikarya</taxon>
        <taxon>Ascomycota</taxon>
        <taxon>Pezizomycotina</taxon>
        <taxon>Dothideomycetes</taxon>
        <taxon>Pleosporomycetidae</taxon>
        <taxon>Pleosporales</taxon>
        <taxon>Pleosporineae</taxon>
        <taxon>Phaeosphaeriaceae</taxon>
        <taxon>Paraphoma</taxon>
    </lineage>
</organism>
<sequence>MPTIEEFHLRPFGWENSPEEERFRLSTLDYLTTTTWVHTALFFKLADEEKIKATEILKQGLQRTLSQVRQFFGTIERDEDGQHSIVRKKTSTFKFVVQHLDLPGDTFPSFDEIAAANFLCPVLGDIEVLSILPMTCGNKPEAHPDRSPVISAFKVNIIRGGIIFNTHDHHYANGLVGKVGFFNQLAENCYAITKSTEFPSWDAKCLDRSLFGIPGFDTPSTTDEPQIEAPPRAQRNMQHKPSQSLLFHIPRSKTGELKKAVSPNDGTRISTYDAIVALMWRVQCKIREPLYKPGLDYKPLYVQGVSLARLFKDIPERLQGNLQIDINSTMFPDTELTLAEIISDAPLSKLALYTRQMTNSVTQEMLTNALKRHAAVRNKQDLSIHVDSFPPLALLVSDWRLADFCAMDYGFAKPYAWRHLFGFVPLCQAIVYAPRTGPAGDDEGFEVQFTFENELVQELLKDEDWGRYFEFRGVDAREEEKAKL</sequence>
<evidence type="ECO:0008006" key="4">
    <source>
        <dbReference type="Google" id="ProtNLM"/>
    </source>
</evidence>
<dbReference type="AlphaFoldDB" id="A0A8K0VTQ2"/>
<dbReference type="OrthoDB" id="1862401at2759"/>
<keyword evidence="1" id="KW-0808">Transferase</keyword>
<protein>
    <recommendedName>
        <fullName evidence="4">Trichothecene 3-O-acetyltransferase</fullName>
    </recommendedName>
</protein>
<keyword evidence="3" id="KW-1185">Reference proteome</keyword>
<name>A0A8K0VTQ2_9PLEO</name>
<reference evidence="2" key="1">
    <citation type="journal article" date="2021" name="Nat. Commun.">
        <title>Genetic determinants of endophytism in the Arabidopsis root mycobiome.</title>
        <authorList>
            <person name="Mesny F."/>
            <person name="Miyauchi S."/>
            <person name="Thiergart T."/>
            <person name="Pickel B."/>
            <person name="Atanasova L."/>
            <person name="Karlsson M."/>
            <person name="Huettel B."/>
            <person name="Barry K.W."/>
            <person name="Haridas S."/>
            <person name="Chen C."/>
            <person name="Bauer D."/>
            <person name="Andreopoulos W."/>
            <person name="Pangilinan J."/>
            <person name="LaButti K."/>
            <person name="Riley R."/>
            <person name="Lipzen A."/>
            <person name="Clum A."/>
            <person name="Drula E."/>
            <person name="Henrissat B."/>
            <person name="Kohler A."/>
            <person name="Grigoriev I.V."/>
            <person name="Martin F.M."/>
            <person name="Hacquard S."/>
        </authorList>
    </citation>
    <scope>NUCLEOTIDE SEQUENCE</scope>
    <source>
        <strain evidence="2">MPI-SDFR-AT-0120</strain>
    </source>
</reference>